<dbReference type="GO" id="GO:0005737">
    <property type="term" value="C:cytoplasm"/>
    <property type="evidence" value="ECO:0007669"/>
    <property type="project" value="TreeGrafter"/>
</dbReference>
<dbReference type="AlphaFoldDB" id="A0A5J9U3H8"/>
<dbReference type="PANTHER" id="PTHR10315">
    <property type="entry name" value="E3 UBIQUITIN PROTEIN LIGASE SIAH"/>
    <property type="match status" value="1"/>
</dbReference>
<dbReference type="UniPathway" id="UPA00143"/>
<evidence type="ECO:0000256" key="5">
    <source>
        <dbReference type="ARBA" id="ARBA00022679"/>
    </source>
</evidence>
<feature type="region of interest" description="Disordered" evidence="11">
    <location>
        <begin position="1"/>
        <end position="68"/>
    </location>
</feature>
<dbReference type="InterPro" id="IPR013010">
    <property type="entry name" value="Znf_SIAH"/>
</dbReference>
<evidence type="ECO:0000313" key="14">
    <source>
        <dbReference type="Proteomes" id="UP000324897"/>
    </source>
</evidence>
<dbReference type="Gene3D" id="3.30.40.10">
    <property type="entry name" value="Zinc/RING finger domain, C3HC4 (zinc finger)"/>
    <property type="match status" value="1"/>
</dbReference>
<dbReference type="SUPFAM" id="SSF49599">
    <property type="entry name" value="TRAF domain-like"/>
    <property type="match status" value="1"/>
</dbReference>
<dbReference type="GO" id="GO:0016567">
    <property type="term" value="P:protein ubiquitination"/>
    <property type="evidence" value="ECO:0007669"/>
    <property type="project" value="UniProtKB-UniPathway"/>
</dbReference>
<evidence type="ECO:0000256" key="11">
    <source>
        <dbReference type="SAM" id="MobiDB-lite"/>
    </source>
</evidence>
<dbReference type="EMBL" id="RWGY01000029">
    <property type="protein sequence ID" value="TVU17651.1"/>
    <property type="molecule type" value="Genomic_DNA"/>
</dbReference>
<evidence type="ECO:0000256" key="1">
    <source>
        <dbReference type="ARBA" id="ARBA00000900"/>
    </source>
</evidence>
<organism evidence="13 14">
    <name type="scientific">Eragrostis curvula</name>
    <name type="common">weeping love grass</name>
    <dbReference type="NCBI Taxonomy" id="38414"/>
    <lineage>
        <taxon>Eukaryota</taxon>
        <taxon>Viridiplantae</taxon>
        <taxon>Streptophyta</taxon>
        <taxon>Embryophyta</taxon>
        <taxon>Tracheophyta</taxon>
        <taxon>Spermatophyta</taxon>
        <taxon>Magnoliopsida</taxon>
        <taxon>Liliopsida</taxon>
        <taxon>Poales</taxon>
        <taxon>Poaceae</taxon>
        <taxon>PACMAD clade</taxon>
        <taxon>Chloridoideae</taxon>
        <taxon>Eragrostideae</taxon>
        <taxon>Eragrostidinae</taxon>
        <taxon>Eragrostis</taxon>
    </lineage>
</organism>
<keyword evidence="14" id="KW-1185">Reference proteome</keyword>
<accession>A0A5J9U3H8</accession>
<evidence type="ECO:0000256" key="3">
    <source>
        <dbReference type="ARBA" id="ARBA00009119"/>
    </source>
</evidence>
<proteinExistence type="inferred from homology"/>
<dbReference type="InterPro" id="IPR052088">
    <property type="entry name" value="E3_ubiquitin-ligase_SINA"/>
</dbReference>
<keyword evidence="9" id="KW-0862">Zinc</keyword>
<comment type="pathway">
    <text evidence="2">Protein modification; protein ubiquitination.</text>
</comment>
<feature type="domain" description="SIAH-type" evidence="12">
    <location>
        <begin position="128"/>
        <end position="187"/>
    </location>
</feature>
<sequence length="336" mass="36812">MVRRRNAESIPKQEPPTPRAVGTRKRASKRASTTTAAEDDEDIKPAKLPATSASRAGPKNRTAATKDVTLEDTDAHDCGICFLPLKPPIFQCNVGHVVCSPCLDKLKNPRKCHTSAGACHAMERLVESIHIPCPNSVYGCTAKLACHEQKLHQQTCMIRSLFSCPGKACGFIGSMETLLDHFASLHSWPCTTKMRQAKFESCKVSLRNGFNFLRTNLPSATDTTSNQFLFLINMAQLPDGAAISALCILSHAAISDGQGLRLKELKCDLSYRRYASHGAGGTQFVRHDQSTKFRVACTDFSNGLPDHDDWFQIVVPNFALGAGQMNAIEILFSFDI</sequence>
<dbReference type="PANTHER" id="PTHR10315:SF96">
    <property type="entry name" value="SIAH-TYPE DOMAIN-CONTAINING PROTEIN"/>
    <property type="match status" value="1"/>
</dbReference>
<dbReference type="GO" id="GO:0008270">
    <property type="term" value="F:zinc ion binding"/>
    <property type="evidence" value="ECO:0007669"/>
    <property type="project" value="UniProtKB-KW"/>
</dbReference>
<protein>
    <recommendedName>
        <fullName evidence="4">RING-type E3 ubiquitin transferase</fullName>
        <ecNumber evidence="4">2.3.2.27</ecNumber>
    </recommendedName>
</protein>
<reference evidence="13 14" key="1">
    <citation type="journal article" date="2019" name="Sci. Rep.">
        <title>A high-quality genome of Eragrostis curvula grass provides insights into Poaceae evolution and supports new strategies to enhance forage quality.</title>
        <authorList>
            <person name="Carballo J."/>
            <person name="Santos B.A.C.M."/>
            <person name="Zappacosta D."/>
            <person name="Garbus I."/>
            <person name="Selva J.P."/>
            <person name="Gallo C.A."/>
            <person name="Diaz A."/>
            <person name="Albertini E."/>
            <person name="Caccamo M."/>
            <person name="Echenique V."/>
        </authorList>
    </citation>
    <scope>NUCLEOTIDE SEQUENCE [LARGE SCALE GENOMIC DNA]</scope>
    <source>
        <strain evidence="14">cv. Victoria</strain>
        <tissue evidence="13">Leaf</tissue>
    </source>
</reference>
<evidence type="ECO:0000256" key="7">
    <source>
        <dbReference type="ARBA" id="ARBA00022771"/>
    </source>
</evidence>
<dbReference type="EC" id="2.3.2.27" evidence="4"/>
<keyword evidence="6" id="KW-0479">Metal-binding</keyword>
<dbReference type="InterPro" id="IPR013083">
    <property type="entry name" value="Znf_RING/FYVE/PHD"/>
</dbReference>
<dbReference type="PROSITE" id="PS51081">
    <property type="entry name" value="ZF_SIAH"/>
    <property type="match status" value="1"/>
</dbReference>
<comment type="catalytic activity">
    <reaction evidence="1">
        <text>S-ubiquitinyl-[E2 ubiquitin-conjugating enzyme]-L-cysteine + [acceptor protein]-L-lysine = [E2 ubiquitin-conjugating enzyme]-L-cysteine + N(6)-ubiquitinyl-[acceptor protein]-L-lysine.</text>
        <dbReference type="EC" id="2.3.2.27"/>
    </reaction>
</comment>
<name>A0A5J9U3H8_9POAL</name>
<gene>
    <name evidence="13" type="ORF">EJB05_33699</name>
</gene>
<dbReference type="Pfam" id="PF21362">
    <property type="entry name" value="Sina_RING"/>
    <property type="match status" value="1"/>
</dbReference>
<evidence type="ECO:0000256" key="2">
    <source>
        <dbReference type="ARBA" id="ARBA00004906"/>
    </source>
</evidence>
<evidence type="ECO:0000256" key="6">
    <source>
        <dbReference type="ARBA" id="ARBA00022723"/>
    </source>
</evidence>
<evidence type="ECO:0000256" key="8">
    <source>
        <dbReference type="ARBA" id="ARBA00022786"/>
    </source>
</evidence>
<dbReference type="InterPro" id="IPR049548">
    <property type="entry name" value="Sina-like_RING"/>
</dbReference>
<evidence type="ECO:0000259" key="12">
    <source>
        <dbReference type="PROSITE" id="PS51081"/>
    </source>
</evidence>
<keyword evidence="8" id="KW-0833">Ubl conjugation pathway</keyword>
<dbReference type="Proteomes" id="UP000324897">
    <property type="component" value="Chromosome 7"/>
</dbReference>
<comment type="caution">
    <text evidence="13">The sequence shown here is derived from an EMBL/GenBank/DDBJ whole genome shotgun (WGS) entry which is preliminary data.</text>
</comment>
<evidence type="ECO:0000256" key="9">
    <source>
        <dbReference type="ARBA" id="ARBA00022833"/>
    </source>
</evidence>
<dbReference type="GO" id="GO:0061630">
    <property type="term" value="F:ubiquitin protein ligase activity"/>
    <property type="evidence" value="ECO:0007669"/>
    <property type="project" value="UniProtKB-EC"/>
</dbReference>
<evidence type="ECO:0000256" key="4">
    <source>
        <dbReference type="ARBA" id="ARBA00012483"/>
    </source>
</evidence>
<evidence type="ECO:0000256" key="10">
    <source>
        <dbReference type="PROSITE-ProRule" id="PRU00455"/>
    </source>
</evidence>
<dbReference type="Pfam" id="PF21361">
    <property type="entry name" value="Sina_ZnF"/>
    <property type="match status" value="1"/>
</dbReference>
<keyword evidence="7 10" id="KW-0863">Zinc-finger</keyword>
<dbReference type="Gramene" id="TVU17651">
    <property type="protein sequence ID" value="TVU17651"/>
    <property type="gene ID" value="EJB05_33699"/>
</dbReference>
<dbReference type="CDD" id="cd16571">
    <property type="entry name" value="RING-HC_SIAHs"/>
    <property type="match status" value="1"/>
</dbReference>
<evidence type="ECO:0000313" key="13">
    <source>
        <dbReference type="EMBL" id="TVU17651.1"/>
    </source>
</evidence>
<comment type="similarity">
    <text evidence="3">Belongs to the SINA (Seven in absentia) family.</text>
</comment>
<keyword evidence="5" id="KW-0808">Transferase</keyword>
<dbReference type="OrthoDB" id="615710at2759"/>